<evidence type="ECO:0000256" key="4">
    <source>
        <dbReference type="PIRSR" id="PIRSR633199-2"/>
    </source>
</evidence>
<feature type="transmembrane region" description="Helical" evidence="6">
    <location>
        <begin position="127"/>
        <end position="153"/>
    </location>
</feature>
<evidence type="ECO:0000256" key="3">
    <source>
        <dbReference type="PIRSR" id="PIRSR633199-1"/>
    </source>
</evidence>
<keyword evidence="2" id="KW-0378">Hydrolase</keyword>
<feature type="binding site" evidence="4">
    <location>
        <begin position="238"/>
        <end position="239"/>
    </location>
    <ligand>
        <name>substrate</name>
    </ligand>
</feature>
<feature type="binding site" evidence="4">
    <location>
        <position position="414"/>
    </location>
    <ligand>
        <name>substrate</name>
    </ligand>
</feature>
<dbReference type="GO" id="GO:0000052">
    <property type="term" value="P:citrulline metabolic process"/>
    <property type="evidence" value="ECO:0007669"/>
    <property type="project" value="TreeGrafter"/>
</dbReference>
<dbReference type="NCBIfam" id="NF045660">
    <property type="entry name" value="DiMthArgaseDdahStm"/>
    <property type="match status" value="1"/>
</dbReference>
<keyword evidence="6" id="KW-0812">Transmembrane</keyword>
<feature type="active site" description="Proton donor" evidence="3">
    <location>
        <position position="335"/>
    </location>
</feature>
<dbReference type="GO" id="GO:0045429">
    <property type="term" value="P:positive regulation of nitric oxide biosynthetic process"/>
    <property type="evidence" value="ECO:0007669"/>
    <property type="project" value="TreeGrafter"/>
</dbReference>
<dbReference type="PANTHER" id="PTHR12737:SF9">
    <property type="entry name" value="DIMETHYLARGININASE"/>
    <property type="match status" value="1"/>
</dbReference>
<keyword evidence="8" id="KW-1185">Reference proteome</keyword>
<proteinExistence type="inferred from homology"/>
<comment type="similarity">
    <text evidence="1">Belongs to the DDAH family.</text>
</comment>
<dbReference type="EMBL" id="SHLC01000001">
    <property type="protein sequence ID" value="RZU64241.1"/>
    <property type="molecule type" value="Genomic_DNA"/>
</dbReference>
<dbReference type="Gene3D" id="3.75.10.10">
    <property type="entry name" value="L-arginine/glycine Amidinotransferase, Chain A"/>
    <property type="match status" value="1"/>
</dbReference>
<dbReference type="Proteomes" id="UP000291483">
    <property type="component" value="Unassembled WGS sequence"/>
</dbReference>
<name>A0A4Q8AJQ8_9MICO</name>
<keyword evidence="6" id="KW-0472">Membrane</keyword>
<evidence type="ECO:0000256" key="5">
    <source>
        <dbReference type="SAM" id="MobiDB-lite"/>
    </source>
</evidence>
<feature type="binding site" evidence="4">
    <location>
        <position position="305"/>
    </location>
    <ligand>
        <name>substrate</name>
    </ligand>
</feature>
<dbReference type="InterPro" id="IPR033199">
    <property type="entry name" value="DDAH-like"/>
</dbReference>
<evidence type="ECO:0000256" key="1">
    <source>
        <dbReference type="ARBA" id="ARBA00008532"/>
    </source>
</evidence>
<feature type="active site" description="Nucleophile" evidence="3">
    <location>
        <position position="420"/>
    </location>
</feature>
<evidence type="ECO:0000256" key="2">
    <source>
        <dbReference type="ARBA" id="ARBA00022801"/>
    </source>
</evidence>
<evidence type="ECO:0000313" key="7">
    <source>
        <dbReference type="EMBL" id="RZU64241.1"/>
    </source>
</evidence>
<accession>A0A4Q8AJQ8</accession>
<dbReference type="OrthoDB" id="3196313at2"/>
<feature type="region of interest" description="Disordered" evidence="5">
    <location>
        <begin position="1"/>
        <end position="26"/>
    </location>
</feature>
<dbReference type="AlphaFoldDB" id="A0A4Q8AJQ8"/>
<organism evidence="7 8">
    <name type="scientific">Microterricola gilva</name>
    <dbReference type="NCBI Taxonomy" id="393267"/>
    <lineage>
        <taxon>Bacteria</taxon>
        <taxon>Bacillati</taxon>
        <taxon>Actinomycetota</taxon>
        <taxon>Actinomycetes</taxon>
        <taxon>Micrococcales</taxon>
        <taxon>Microbacteriaceae</taxon>
        <taxon>Microterricola</taxon>
    </lineage>
</organism>
<feature type="transmembrane region" description="Helical" evidence="6">
    <location>
        <begin position="30"/>
        <end position="53"/>
    </location>
</feature>
<dbReference type="GO" id="GO:0016403">
    <property type="term" value="F:dimethylargininase activity"/>
    <property type="evidence" value="ECO:0007669"/>
    <property type="project" value="TreeGrafter"/>
</dbReference>
<keyword evidence="6" id="KW-1133">Transmembrane helix</keyword>
<sequence length="426" mass="44724">MTSSDAGAPVPAQHPSPNRRPGADRPRSTAASVLSALSVVFGAYLVTVLGYFISSGQQAQAIAQFGGFFALPALIAFVLLSVFNLLGATRAWLPALAGGLGAGVLGALLGSAVLISGTAGNVFASDVVIYLFSSLFSFNLLFVLSIAVASALLGPRVYDAVIGFRTIGRRVGERHVALVRIPASNLADGELTHIDRIPVNIELADQQWDNYCAALDAEGWETIEVPAAPEMADSVFIEDTVVMFGELAVITSPGAESRRGEIDGTEQAVRELGGLVIERITAPGTLDGGDVLKVGKTVYVGRSLRTNAEGIRQLRVLLAPHGYTVVAVPMTKALHLKTAVTALPDGTVIGWAPFVDNPEIFDRFLPMPEEAGAALIVLSADTVLMSASAPRSAALIADLGYRVVTVDISEFEKLEGCVTCLSVRVR</sequence>
<evidence type="ECO:0000313" key="8">
    <source>
        <dbReference type="Proteomes" id="UP000291483"/>
    </source>
</evidence>
<dbReference type="GO" id="GO:0006525">
    <property type="term" value="P:arginine metabolic process"/>
    <property type="evidence" value="ECO:0007669"/>
    <property type="project" value="TreeGrafter"/>
</dbReference>
<feature type="binding site" evidence="4">
    <location>
        <position position="233"/>
    </location>
    <ligand>
        <name>substrate</name>
    </ligand>
</feature>
<feature type="transmembrane region" description="Helical" evidence="6">
    <location>
        <begin position="65"/>
        <end position="86"/>
    </location>
</feature>
<dbReference type="Pfam" id="PF02274">
    <property type="entry name" value="ADI"/>
    <property type="match status" value="1"/>
</dbReference>
<dbReference type="RefSeq" id="WP_130504776.1">
    <property type="nucleotide sequence ID" value="NZ_SHLC01000001.1"/>
</dbReference>
<gene>
    <name evidence="7" type="ORF">EV379_0535</name>
</gene>
<protein>
    <submittedName>
        <fullName evidence="7">Dimethylargininase</fullName>
    </submittedName>
</protein>
<feature type="binding site" evidence="4">
    <location>
        <position position="258"/>
    </location>
    <ligand>
        <name>substrate</name>
    </ligand>
</feature>
<dbReference type="PANTHER" id="PTHR12737">
    <property type="entry name" value="DIMETHYLARGININE DIMETHYLAMINOHYDROLASE"/>
    <property type="match status" value="1"/>
</dbReference>
<evidence type="ECO:0000256" key="6">
    <source>
        <dbReference type="SAM" id="Phobius"/>
    </source>
</evidence>
<dbReference type="SUPFAM" id="SSF55909">
    <property type="entry name" value="Pentein"/>
    <property type="match status" value="1"/>
</dbReference>
<reference evidence="7 8" key="1">
    <citation type="submission" date="2019-02" db="EMBL/GenBank/DDBJ databases">
        <title>Sequencing the genomes of 1000 actinobacteria strains.</title>
        <authorList>
            <person name="Klenk H.-P."/>
        </authorList>
    </citation>
    <scope>NUCLEOTIDE SEQUENCE [LARGE SCALE GENOMIC DNA]</scope>
    <source>
        <strain evidence="7 8">DSM 18319</strain>
    </source>
</reference>
<dbReference type="GO" id="GO:0016597">
    <property type="term" value="F:amino acid binding"/>
    <property type="evidence" value="ECO:0007669"/>
    <property type="project" value="TreeGrafter"/>
</dbReference>
<feature type="transmembrane region" description="Helical" evidence="6">
    <location>
        <begin position="92"/>
        <end position="115"/>
    </location>
</feature>
<feature type="binding site" evidence="4">
    <location>
        <position position="191"/>
    </location>
    <ligand>
        <name>substrate</name>
    </ligand>
</feature>
<comment type="caution">
    <text evidence="7">The sequence shown here is derived from an EMBL/GenBank/DDBJ whole genome shotgun (WGS) entry which is preliminary data.</text>
</comment>